<dbReference type="SMART" id="SM00513">
    <property type="entry name" value="SAP"/>
    <property type="match status" value="1"/>
</dbReference>
<keyword evidence="11" id="KW-0805">Transcription regulation</keyword>
<evidence type="ECO:0000256" key="14">
    <source>
        <dbReference type="PROSITE-ProRule" id="PRU00452"/>
    </source>
</evidence>
<dbReference type="InterPro" id="IPR036361">
    <property type="entry name" value="SAP_dom_sf"/>
</dbReference>
<evidence type="ECO:0000256" key="4">
    <source>
        <dbReference type="ARBA" id="ARBA00022499"/>
    </source>
</evidence>
<dbReference type="FunFam" id="1.10.720.30:FF:000001">
    <property type="entry name" value="E3 SUMO-protein ligase PIAS2 isoform 1"/>
    <property type="match status" value="1"/>
</dbReference>
<gene>
    <name evidence="20" type="primary">LOC116939791</name>
</gene>
<feature type="region of interest" description="Disordered" evidence="15">
    <location>
        <begin position="575"/>
        <end position="600"/>
    </location>
</feature>
<proteinExistence type="inferred from homology"/>
<accession>A0AAJ7WPZ6</accession>
<feature type="compositionally biased region" description="Low complexity" evidence="15">
    <location>
        <begin position="681"/>
        <end position="697"/>
    </location>
</feature>
<reference evidence="20" key="1">
    <citation type="submission" date="2025-08" db="UniProtKB">
        <authorList>
            <consortium name="RefSeq"/>
        </authorList>
    </citation>
    <scope>IDENTIFICATION</scope>
    <source>
        <tissue evidence="20">Sperm</tissue>
    </source>
</reference>
<feature type="region of interest" description="Disordered" evidence="15">
    <location>
        <begin position="492"/>
        <end position="542"/>
    </location>
</feature>
<evidence type="ECO:0000256" key="12">
    <source>
        <dbReference type="ARBA" id="ARBA00023163"/>
    </source>
</evidence>
<keyword evidence="9" id="KW-0862">Zinc</keyword>
<evidence type="ECO:0000256" key="13">
    <source>
        <dbReference type="ARBA" id="ARBA00023242"/>
    </source>
</evidence>
<feature type="domain" description="PINIT" evidence="18">
    <location>
        <begin position="144"/>
        <end position="309"/>
    </location>
</feature>
<organism evidence="19 20">
    <name type="scientific">Petromyzon marinus</name>
    <name type="common">Sea lamprey</name>
    <dbReference type="NCBI Taxonomy" id="7757"/>
    <lineage>
        <taxon>Eukaryota</taxon>
        <taxon>Metazoa</taxon>
        <taxon>Chordata</taxon>
        <taxon>Craniata</taxon>
        <taxon>Vertebrata</taxon>
        <taxon>Cyclostomata</taxon>
        <taxon>Hyperoartia</taxon>
        <taxon>Petromyzontiformes</taxon>
        <taxon>Petromyzontidae</taxon>
        <taxon>Petromyzon</taxon>
    </lineage>
</organism>
<dbReference type="InterPro" id="IPR013083">
    <property type="entry name" value="Znf_RING/FYVE/PHD"/>
</dbReference>
<feature type="compositionally biased region" description="Acidic residues" evidence="15">
    <location>
        <begin position="502"/>
        <end position="513"/>
    </location>
</feature>
<dbReference type="CDD" id="cd16820">
    <property type="entry name" value="SP-RING_PIAS3"/>
    <property type="match status" value="1"/>
</dbReference>
<dbReference type="Pfam" id="PF14324">
    <property type="entry name" value="PINIT"/>
    <property type="match status" value="1"/>
</dbReference>
<feature type="compositionally biased region" description="Low complexity" evidence="15">
    <location>
        <begin position="83"/>
        <end position="97"/>
    </location>
</feature>
<dbReference type="GO" id="GO:0006357">
    <property type="term" value="P:regulation of transcription by RNA polymerase II"/>
    <property type="evidence" value="ECO:0007669"/>
    <property type="project" value="TreeGrafter"/>
</dbReference>
<evidence type="ECO:0000256" key="9">
    <source>
        <dbReference type="ARBA" id="ARBA00022833"/>
    </source>
</evidence>
<feature type="domain" description="SAP" evidence="16">
    <location>
        <begin position="11"/>
        <end position="45"/>
    </location>
</feature>
<dbReference type="PROSITE" id="PS51466">
    <property type="entry name" value="PINIT"/>
    <property type="match status" value="1"/>
</dbReference>
<keyword evidence="4" id="KW-1017">Isopeptide bond</keyword>
<dbReference type="GO" id="GO:0016607">
    <property type="term" value="C:nuclear speck"/>
    <property type="evidence" value="ECO:0007669"/>
    <property type="project" value="UniProtKB-SubCell"/>
</dbReference>
<keyword evidence="8" id="KW-0833">Ubl conjugation pathway</keyword>
<evidence type="ECO:0000256" key="8">
    <source>
        <dbReference type="ARBA" id="ARBA00022786"/>
    </source>
</evidence>
<evidence type="ECO:0000256" key="5">
    <source>
        <dbReference type="ARBA" id="ARBA00022679"/>
    </source>
</evidence>
<dbReference type="FunFam" id="3.30.40.10:FF:000003">
    <property type="entry name" value="E3 SUMO-protein ligase PIAS2 isoform X1"/>
    <property type="match status" value="1"/>
</dbReference>
<dbReference type="Proteomes" id="UP001318040">
    <property type="component" value="Chromosome 1"/>
</dbReference>
<dbReference type="Pfam" id="PF02037">
    <property type="entry name" value="SAP"/>
    <property type="match status" value="1"/>
</dbReference>
<feature type="domain" description="SP-RING-type" evidence="17">
    <location>
        <begin position="341"/>
        <end position="422"/>
    </location>
</feature>
<comment type="pathway">
    <text evidence="2">Protein modification; protein sumoylation.</text>
</comment>
<dbReference type="GO" id="GO:0000785">
    <property type="term" value="C:chromatin"/>
    <property type="evidence" value="ECO:0007669"/>
    <property type="project" value="TreeGrafter"/>
</dbReference>
<dbReference type="AlphaFoldDB" id="A0AAJ7WPZ6"/>
<dbReference type="GO" id="GO:0061665">
    <property type="term" value="F:SUMO ligase activity"/>
    <property type="evidence" value="ECO:0007669"/>
    <property type="project" value="TreeGrafter"/>
</dbReference>
<feature type="region of interest" description="Disordered" evidence="15">
    <location>
        <begin position="71"/>
        <end position="152"/>
    </location>
</feature>
<dbReference type="RefSeq" id="XP_032804503.1">
    <property type="nucleotide sequence ID" value="XM_032948612.1"/>
</dbReference>
<dbReference type="PANTHER" id="PTHR10782">
    <property type="entry name" value="ZINC FINGER MIZ DOMAIN-CONTAINING PROTEIN"/>
    <property type="match status" value="1"/>
</dbReference>
<dbReference type="SUPFAM" id="SSF68906">
    <property type="entry name" value="SAP domain"/>
    <property type="match status" value="1"/>
</dbReference>
<dbReference type="KEGG" id="pmrn:116939791"/>
<evidence type="ECO:0000259" key="16">
    <source>
        <dbReference type="PROSITE" id="PS50800"/>
    </source>
</evidence>
<evidence type="ECO:0000256" key="3">
    <source>
        <dbReference type="ARBA" id="ARBA00005383"/>
    </source>
</evidence>
<protein>
    <submittedName>
        <fullName evidence="20">E3 SUMO-protein ligase PIAS1-like isoform X1</fullName>
    </submittedName>
</protein>
<dbReference type="GO" id="GO:0003712">
    <property type="term" value="F:transcription coregulator activity"/>
    <property type="evidence" value="ECO:0007669"/>
    <property type="project" value="TreeGrafter"/>
</dbReference>
<dbReference type="Gene3D" id="3.30.40.10">
    <property type="entry name" value="Zinc/RING finger domain, C3HC4 (zinc finger)"/>
    <property type="match status" value="1"/>
</dbReference>
<name>A0AAJ7WPZ6_PETMA</name>
<dbReference type="Pfam" id="PF02891">
    <property type="entry name" value="zf-MIZ"/>
    <property type="match status" value="1"/>
</dbReference>
<keyword evidence="6" id="KW-0479">Metal-binding</keyword>
<evidence type="ECO:0000256" key="7">
    <source>
        <dbReference type="ARBA" id="ARBA00022771"/>
    </source>
</evidence>
<sequence length="728" mass="78491">MADSAELKHMVLSFRVSELQVLLGYAGRNKSGRKQELLTRALQLLRSGCSPAVQIKIKELYRRRLPRHRMVSPGTATANTELPAVTSPTPAVTSSTTHLPYDAGSPVSPLPLLAPGREMERSLQQQLHSHAAATPPAQPPTQTLPTRTHHPVHPDVRLRSLPFYDILDELIKPTSLVTSSNQRFQETYYVFALTPQQVAQISSSRDILPGQKYDFTVQVQLRFCLSETSCPQEDHFPANLCVKVNGKLCPLPGYLPPTKNGVEPKRPSRPINITAYVRLSPTVPNHITVSWTADFGRNYSISVYLVKQLTSSLLLNRMKAKGIRNSDHSRALIKEKLTADPDSEIATTSLRVSLLCPLGKMRLTIPCRALTCTHLQCFDAALYIQMNEKKPTWVCPVCDKKAPYDSLIIDGLFMEILSSCTDVDEIKFREDGSWSPMRPKKECQDVTSPSMHFGTIDSSNSYDNGSPCSDERKSIAEQRVSVDGKKVEVIDLTLDSSSSSSSDDESDQEDDAQDSTLAKSGGGGGGGGAGGGGGFPAASPSPSLLSRGILNLHQTSPGVRGSALDSGFVPPQLTDYHPSYHHPHLPSLPPDLQGTAAGPRSRSWDLGLDLFSLLQGDSQHYSSSGLGGASSGDDQDMVRSALGGHGFFPYVTPPVYLDQLTSPVVGTAPMDALTSPVGGPLSVTSSTSSSSLLSSSSGFRDPHAAHVFTPGPPDMHNSSGPEVIPLDD</sequence>
<dbReference type="GO" id="GO:0008270">
    <property type="term" value="F:zinc ion binding"/>
    <property type="evidence" value="ECO:0007669"/>
    <property type="project" value="UniProtKB-KW"/>
</dbReference>
<evidence type="ECO:0000256" key="11">
    <source>
        <dbReference type="ARBA" id="ARBA00023015"/>
    </source>
</evidence>
<dbReference type="Gene3D" id="1.10.720.30">
    <property type="entry name" value="SAP domain"/>
    <property type="match status" value="1"/>
</dbReference>
<dbReference type="PROSITE" id="PS50800">
    <property type="entry name" value="SAP"/>
    <property type="match status" value="1"/>
</dbReference>
<feature type="region of interest" description="Disordered" evidence="15">
    <location>
        <begin position="437"/>
        <end position="480"/>
    </location>
</feature>
<feature type="region of interest" description="Disordered" evidence="15">
    <location>
        <begin position="679"/>
        <end position="728"/>
    </location>
</feature>
<evidence type="ECO:0000313" key="19">
    <source>
        <dbReference type="Proteomes" id="UP001318040"/>
    </source>
</evidence>
<feature type="compositionally biased region" description="Low complexity" evidence="15">
    <location>
        <begin position="128"/>
        <end position="146"/>
    </location>
</feature>
<dbReference type="FunFam" id="2.60.120.780:FF:000001">
    <property type="entry name" value="E3 SUMO-protein ligase PIAS2 isoform X1"/>
    <property type="match status" value="1"/>
</dbReference>
<evidence type="ECO:0000256" key="15">
    <source>
        <dbReference type="SAM" id="MobiDB-lite"/>
    </source>
</evidence>
<feature type="compositionally biased region" description="Gly residues" evidence="15">
    <location>
        <begin position="520"/>
        <end position="535"/>
    </location>
</feature>
<evidence type="ECO:0000259" key="17">
    <source>
        <dbReference type="PROSITE" id="PS51044"/>
    </source>
</evidence>
<feature type="compositionally biased region" description="Basic and acidic residues" evidence="15">
    <location>
        <begin position="469"/>
        <end position="480"/>
    </location>
</feature>
<comment type="subcellular location">
    <subcellularLocation>
        <location evidence="1">Nucleus speckle</location>
    </subcellularLocation>
</comment>
<dbReference type="PROSITE" id="PS51044">
    <property type="entry name" value="ZF_SP_RING"/>
    <property type="match status" value="1"/>
</dbReference>
<dbReference type="Gene3D" id="2.60.120.780">
    <property type="entry name" value="PINIT domain"/>
    <property type="match status" value="1"/>
</dbReference>
<evidence type="ECO:0000256" key="1">
    <source>
        <dbReference type="ARBA" id="ARBA00004324"/>
    </source>
</evidence>
<dbReference type="PANTHER" id="PTHR10782:SF94">
    <property type="entry name" value="SUPPRESSOR OF VARIEGATION 2-10, ISOFORM I"/>
    <property type="match status" value="1"/>
</dbReference>
<keyword evidence="5" id="KW-0808">Transferase</keyword>
<dbReference type="InterPro" id="IPR038654">
    <property type="entry name" value="PINIT_sf"/>
</dbReference>
<evidence type="ECO:0000256" key="6">
    <source>
        <dbReference type="ARBA" id="ARBA00022723"/>
    </source>
</evidence>
<evidence type="ECO:0000256" key="10">
    <source>
        <dbReference type="ARBA" id="ARBA00022843"/>
    </source>
</evidence>
<keyword evidence="19" id="KW-1185">Reference proteome</keyword>
<evidence type="ECO:0000313" key="20">
    <source>
        <dbReference type="RefSeq" id="XP_032804503.1"/>
    </source>
</evidence>
<dbReference type="GO" id="GO:0016925">
    <property type="term" value="P:protein sumoylation"/>
    <property type="evidence" value="ECO:0007669"/>
    <property type="project" value="TreeGrafter"/>
</dbReference>
<dbReference type="InterPro" id="IPR004181">
    <property type="entry name" value="Znf_MIZ"/>
</dbReference>
<keyword evidence="13" id="KW-0539">Nucleus</keyword>
<keyword evidence="10" id="KW-0832">Ubl conjugation</keyword>
<keyword evidence="12" id="KW-0804">Transcription</keyword>
<dbReference type="InterPro" id="IPR003034">
    <property type="entry name" value="SAP_dom"/>
</dbReference>
<evidence type="ECO:0000259" key="18">
    <source>
        <dbReference type="PROSITE" id="PS51466"/>
    </source>
</evidence>
<dbReference type="InterPro" id="IPR023321">
    <property type="entry name" value="PINIT"/>
</dbReference>
<keyword evidence="7 14" id="KW-0863">Zinc-finger</keyword>
<feature type="compositionally biased region" description="Polar residues" evidence="15">
    <location>
        <begin position="445"/>
        <end position="467"/>
    </location>
</feature>
<dbReference type="GeneID" id="116939791"/>
<comment type="similarity">
    <text evidence="3">Belongs to the PIAS family.</text>
</comment>
<evidence type="ECO:0000256" key="2">
    <source>
        <dbReference type="ARBA" id="ARBA00004718"/>
    </source>
</evidence>